<dbReference type="PROSITE" id="PS51015">
    <property type="entry name" value="YDG"/>
    <property type="match status" value="1"/>
</dbReference>
<accession>A0ABR0KM57</accession>
<sequence>MNPYANAHALPVSYVPTGEQITWTVGHYPKDRRDQEAFDMHRMAAANGDKRTTAENLTRIVGVIDDFMQTITVARRETTIRKMRDWILAMEDVTLEQGEQQEAATQRVVPVLTQFLLPENTHVRRAGGVPSFIEEELTTLKVKWGRGDFDGSLHRGLDRVDTFDVNNIPVRTRLQVNRDWPHFTSGLYFGAGNLVNGQLWMSRAELQRDGVHAPPIAGISGTSKKGAYSIVLGEFDEKKNEGYADIDMGEKIDYVGTALKDEEGGLGPTNEVDQHMNIPDAWNEGPDARKPTAATQAMMTSLRTGQPVRVIRSWKMCGIVKNKPRKGYRYDGLYRVVGETALKEARQIWSFQLERLSNQGRLRGFARNEVQPDSSGHRRGHFYRERRRGG</sequence>
<evidence type="ECO:0000313" key="5">
    <source>
        <dbReference type="EMBL" id="KAK5099090.1"/>
    </source>
</evidence>
<dbReference type="EMBL" id="JAVRRG010000011">
    <property type="protein sequence ID" value="KAK5099090.1"/>
    <property type="molecule type" value="Genomic_DNA"/>
</dbReference>
<reference evidence="5 6" key="1">
    <citation type="submission" date="2023-08" db="EMBL/GenBank/DDBJ databases">
        <title>Black Yeasts Isolated from many extreme environments.</title>
        <authorList>
            <person name="Coleine C."/>
            <person name="Stajich J.E."/>
            <person name="Selbmann L."/>
        </authorList>
    </citation>
    <scope>NUCLEOTIDE SEQUENCE [LARGE SCALE GENOMIC DNA]</scope>
    <source>
        <strain evidence="5 6">CCFEE 5885</strain>
    </source>
</reference>
<evidence type="ECO:0000313" key="6">
    <source>
        <dbReference type="Proteomes" id="UP001345013"/>
    </source>
</evidence>
<dbReference type="InterPro" id="IPR045134">
    <property type="entry name" value="UHRF1/2-like"/>
</dbReference>
<dbReference type="InterPro" id="IPR015947">
    <property type="entry name" value="PUA-like_sf"/>
</dbReference>
<dbReference type="Gene3D" id="2.30.280.10">
    <property type="entry name" value="SRA-YDG"/>
    <property type="match status" value="1"/>
</dbReference>
<dbReference type="SMART" id="SM00466">
    <property type="entry name" value="SRA"/>
    <property type="match status" value="1"/>
</dbReference>
<dbReference type="Pfam" id="PF02182">
    <property type="entry name" value="SAD_SRA"/>
    <property type="match status" value="1"/>
</dbReference>
<keyword evidence="1 2" id="KW-0539">Nucleus</keyword>
<dbReference type="InterPro" id="IPR003105">
    <property type="entry name" value="SRA_YDG"/>
</dbReference>
<protein>
    <recommendedName>
        <fullName evidence="4">YDG domain-containing protein</fullName>
    </recommendedName>
</protein>
<comment type="subcellular location">
    <subcellularLocation>
        <location evidence="2">Nucleus</location>
    </subcellularLocation>
</comment>
<dbReference type="SUPFAM" id="SSF88697">
    <property type="entry name" value="PUA domain-like"/>
    <property type="match status" value="1"/>
</dbReference>
<dbReference type="Proteomes" id="UP001345013">
    <property type="component" value="Unassembled WGS sequence"/>
</dbReference>
<proteinExistence type="predicted"/>
<feature type="region of interest" description="Disordered" evidence="3">
    <location>
        <begin position="369"/>
        <end position="390"/>
    </location>
</feature>
<feature type="compositionally biased region" description="Basic residues" evidence="3">
    <location>
        <begin position="377"/>
        <end position="390"/>
    </location>
</feature>
<keyword evidence="6" id="KW-1185">Reference proteome</keyword>
<dbReference type="PANTHER" id="PTHR14140:SF27">
    <property type="entry name" value="OS04G0289800 PROTEIN"/>
    <property type="match status" value="1"/>
</dbReference>
<feature type="domain" description="YDG" evidence="4">
    <location>
        <begin position="189"/>
        <end position="355"/>
    </location>
</feature>
<gene>
    <name evidence="5" type="ORF">LTR24_001491</name>
</gene>
<evidence type="ECO:0000259" key="4">
    <source>
        <dbReference type="PROSITE" id="PS51015"/>
    </source>
</evidence>
<evidence type="ECO:0000256" key="2">
    <source>
        <dbReference type="PROSITE-ProRule" id="PRU00358"/>
    </source>
</evidence>
<evidence type="ECO:0000256" key="3">
    <source>
        <dbReference type="SAM" id="MobiDB-lite"/>
    </source>
</evidence>
<comment type="caution">
    <text evidence="5">The sequence shown here is derived from an EMBL/GenBank/DDBJ whole genome shotgun (WGS) entry which is preliminary data.</text>
</comment>
<evidence type="ECO:0000256" key="1">
    <source>
        <dbReference type="ARBA" id="ARBA00023242"/>
    </source>
</evidence>
<dbReference type="PANTHER" id="PTHR14140">
    <property type="entry name" value="E3 UBIQUITIN-PROTEIN LIGASE UHRF-RELATED"/>
    <property type="match status" value="1"/>
</dbReference>
<dbReference type="InterPro" id="IPR036987">
    <property type="entry name" value="SRA-YDG_sf"/>
</dbReference>
<name>A0ABR0KM57_9EURO</name>
<organism evidence="5 6">
    <name type="scientific">Lithohypha guttulata</name>
    <dbReference type="NCBI Taxonomy" id="1690604"/>
    <lineage>
        <taxon>Eukaryota</taxon>
        <taxon>Fungi</taxon>
        <taxon>Dikarya</taxon>
        <taxon>Ascomycota</taxon>
        <taxon>Pezizomycotina</taxon>
        <taxon>Eurotiomycetes</taxon>
        <taxon>Chaetothyriomycetidae</taxon>
        <taxon>Chaetothyriales</taxon>
        <taxon>Trichomeriaceae</taxon>
        <taxon>Lithohypha</taxon>
    </lineage>
</organism>